<organism evidence="1">
    <name type="scientific">Chrysotila carterae</name>
    <name type="common">Marine alga</name>
    <name type="synonym">Syracosphaera carterae</name>
    <dbReference type="NCBI Taxonomy" id="13221"/>
    <lineage>
        <taxon>Eukaryota</taxon>
        <taxon>Haptista</taxon>
        <taxon>Haptophyta</taxon>
        <taxon>Prymnesiophyceae</taxon>
        <taxon>Isochrysidales</taxon>
        <taxon>Isochrysidaceae</taxon>
        <taxon>Chrysotila</taxon>
    </lineage>
</organism>
<name>A0A6T0A013_CHRCT</name>
<evidence type="ECO:0000313" key="2">
    <source>
        <dbReference type="EMBL" id="CAE0772774.1"/>
    </source>
</evidence>
<reference evidence="1" key="1">
    <citation type="submission" date="2021-01" db="EMBL/GenBank/DDBJ databases">
        <authorList>
            <person name="Corre E."/>
            <person name="Pelletier E."/>
            <person name="Niang G."/>
            <person name="Scheremetjew M."/>
            <person name="Finn R."/>
            <person name="Kale V."/>
            <person name="Holt S."/>
            <person name="Cochrane G."/>
            <person name="Meng A."/>
            <person name="Brown T."/>
            <person name="Cohen L."/>
        </authorList>
    </citation>
    <scope>NUCLEOTIDE SEQUENCE</scope>
    <source>
        <strain evidence="1">CCMP645</strain>
    </source>
</reference>
<dbReference type="EMBL" id="HBIZ01039779">
    <property type="protein sequence ID" value="CAE0772774.1"/>
    <property type="molecule type" value="Transcribed_RNA"/>
</dbReference>
<protein>
    <submittedName>
        <fullName evidence="1">Uncharacterized protein</fullName>
    </submittedName>
</protein>
<proteinExistence type="predicted"/>
<gene>
    <name evidence="1" type="ORF">PCAR00345_LOCUS25385</name>
    <name evidence="2" type="ORF">PCAR00345_LOCUS25386</name>
</gene>
<dbReference type="EMBL" id="HBIZ01039778">
    <property type="protein sequence ID" value="CAE0772773.1"/>
    <property type="molecule type" value="Transcribed_RNA"/>
</dbReference>
<accession>A0A6T0A013</accession>
<evidence type="ECO:0000313" key="1">
    <source>
        <dbReference type="EMBL" id="CAE0772773.1"/>
    </source>
</evidence>
<dbReference type="AlphaFoldDB" id="A0A6T0A013"/>
<sequence length="515" mass="57542">MREEVARKHLLLLATCVPVPCLTYAYFNLSLLCFPYSYNLRTARSATRCTKKHSQKLRSPRIRATSLLRTRPSSSSKSWRRQAILKMRDPKIAIADKLSSLDGANAYNLNAEEHAATLGAHNVNDAVEGNFGRFDHVLHRFRGVSTESASGVAQQLKMHDFDEGDMATHRKGNHGVSERRAVGYFYTLPRAEQEAAVRAGMQMRAGARIEARRDLAEQQAYFRLKREQASQKQLAKLVAEYTKAMAAFDKYSAPGRAAPTLAAVHARLKKLSSAASQHAYLREQIEMRVLGLGLTEHAIAWSAAGVQRSNDELLHALGKAIAAEACLRADGALPTEAVAPRMKPKSFKQLGTPTVDAEELADIEEVDAAQLRVAADAAREANDEDLVTDAVQDRQPSEPPLFDESLVGRKLEVRWRYVLPLAQGSLTQLHTYMWCEGEVVSVADGSSDKKSERARTLLPAGELKIQWPADDEREEPEHFTWTILHPNKWNRDVQNAWRWAPSELERTVDRHPSLV</sequence>